<dbReference type="AlphaFoldDB" id="A0A7W7VML1"/>
<gene>
    <name evidence="4" type="ORF">FHS44_003001</name>
</gene>
<keyword evidence="5" id="KW-1185">Reference proteome</keyword>
<evidence type="ECO:0000256" key="1">
    <source>
        <dbReference type="ARBA" id="ARBA00022801"/>
    </source>
</evidence>
<comment type="caution">
    <text evidence="4">The sequence shown here is derived from an EMBL/GenBank/DDBJ whole genome shotgun (WGS) entry which is preliminary data.</text>
</comment>
<keyword evidence="2" id="KW-1133">Transmembrane helix</keyword>
<organism evidence="4 5">
    <name type="scientific">Streptosporangium saharense</name>
    <dbReference type="NCBI Taxonomy" id="1706840"/>
    <lineage>
        <taxon>Bacteria</taxon>
        <taxon>Bacillati</taxon>
        <taxon>Actinomycetota</taxon>
        <taxon>Actinomycetes</taxon>
        <taxon>Streptosporangiales</taxon>
        <taxon>Streptosporangiaceae</taxon>
        <taxon>Streptosporangium</taxon>
    </lineage>
</organism>
<sequence length="408" mass="42821">MARGEDRHDPSRPRPKSRLASLKAALGSTKTRAFLRLLTSVGATRTQETLRLLPFVVMGLVALIDFGSGPTSGLLPLLALGPAFASVACGLARTTVAGLIALTLCVALGVYNDILWTSRTNITMAAILGVTVASVLASAGRLRHERQLADVRSVAEAAQRVLLRPVPRRAGPGIGVAVSYTSATAEARIGGDLYEVVTTPHGVRIIVGDVQGKGLEAVETAAVVLGAFREAAHDEAKLQGVVARLENALSRELSGEQFVTAILSEITDLTDLGEAQEGTSITVINCGHPPPMVLAADGSRSFAEPPDEALPLGMASLKGGEAVPHQIRFEPGDQVLFYTDGVIEARDGTGQFYPLASRAHLLSGSDPQLALDALRADLLRHVGRPLSDDAAMLLLRHRTARPLTSSAA</sequence>
<evidence type="ECO:0000313" key="4">
    <source>
        <dbReference type="EMBL" id="MBB4915916.1"/>
    </source>
</evidence>
<dbReference type="Pfam" id="PF07228">
    <property type="entry name" value="SpoIIE"/>
    <property type="match status" value="1"/>
</dbReference>
<dbReference type="Gene3D" id="3.60.40.10">
    <property type="entry name" value="PPM-type phosphatase domain"/>
    <property type="match status" value="1"/>
</dbReference>
<feature type="transmembrane region" description="Helical" evidence="2">
    <location>
        <begin position="50"/>
        <end position="68"/>
    </location>
</feature>
<dbReference type="SMART" id="SM00331">
    <property type="entry name" value="PP2C_SIG"/>
    <property type="match status" value="1"/>
</dbReference>
<keyword evidence="2" id="KW-0472">Membrane</keyword>
<protein>
    <submittedName>
        <fullName evidence="4">Serine phosphatase RsbU (Regulator of sigma subunit)</fullName>
    </submittedName>
</protein>
<evidence type="ECO:0000313" key="5">
    <source>
        <dbReference type="Proteomes" id="UP000552644"/>
    </source>
</evidence>
<dbReference type="RefSeq" id="WP_184714637.1">
    <property type="nucleotide sequence ID" value="NZ_JACHJP010000002.1"/>
</dbReference>
<dbReference type="PANTHER" id="PTHR43156:SF2">
    <property type="entry name" value="STAGE II SPORULATION PROTEIN E"/>
    <property type="match status" value="1"/>
</dbReference>
<keyword evidence="2" id="KW-0812">Transmembrane</keyword>
<dbReference type="FunFam" id="3.60.40.10:FF:000058">
    <property type="entry name" value="Stage II sporulation protein E"/>
    <property type="match status" value="1"/>
</dbReference>
<reference evidence="4 5" key="1">
    <citation type="submission" date="2020-08" db="EMBL/GenBank/DDBJ databases">
        <title>Genomic Encyclopedia of Type Strains, Phase III (KMG-III): the genomes of soil and plant-associated and newly described type strains.</title>
        <authorList>
            <person name="Whitman W."/>
        </authorList>
    </citation>
    <scope>NUCLEOTIDE SEQUENCE [LARGE SCALE GENOMIC DNA]</scope>
    <source>
        <strain evidence="4 5">CECT 8840</strain>
    </source>
</reference>
<dbReference type="Proteomes" id="UP000552644">
    <property type="component" value="Unassembled WGS sequence"/>
</dbReference>
<keyword evidence="1" id="KW-0378">Hydrolase</keyword>
<dbReference type="EMBL" id="JACHJP010000002">
    <property type="protein sequence ID" value="MBB4915916.1"/>
    <property type="molecule type" value="Genomic_DNA"/>
</dbReference>
<dbReference type="InterPro" id="IPR052016">
    <property type="entry name" value="Bact_Sigma-Reg"/>
</dbReference>
<evidence type="ECO:0000256" key="2">
    <source>
        <dbReference type="SAM" id="Phobius"/>
    </source>
</evidence>
<feature type="transmembrane region" description="Helical" evidence="2">
    <location>
        <begin position="99"/>
        <end position="116"/>
    </location>
</feature>
<feature type="domain" description="PPM-type phosphatase" evidence="3">
    <location>
        <begin position="174"/>
        <end position="397"/>
    </location>
</feature>
<accession>A0A7W7VML1</accession>
<name>A0A7W7VML1_9ACTN</name>
<feature type="transmembrane region" description="Helical" evidence="2">
    <location>
        <begin position="122"/>
        <end position="142"/>
    </location>
</feature>
<dbReference type="InterPro" id="IPR036457">
    <property type="entry name" value="PPM-type-like_dom_sf"/>
</dbReference>
<proteinExistence type="predicted"/>
<evidence type="ECO:0000259" key="3">
    <source>
        <dbReference type="SMART" id="SM00331"/>
    </source>
</evidence>
<dbReference type="PANTHER" id="PTHR43156">
    <property type="entry name" value="STAGE II SPORULATION PROTEIN E-RELATED"/>
    <property type="match status" value="1"/>
</dbReference>
<dbReference type="GO" id="GO:0016791">
    <property type="term" value="F:phosphatase activity"/>
    <property type="evidence" value="ECO:0007669"/>
    <property type="project" value="TreeGrafter"/>
</dbReference>
<dbReference type="InterPro" id="IPR001932">
    <property type="entry name" value="PPM-type_phosphatase-like_dom"/>
</dbReference>